<dbReference type="Proteomes" id="UP000694403">
    <property type="component" value="Unplaced"/>
</dbReference>
<protein>
    <submittedName>
        <fullName evidence="1">Uncharacterized protein</fullName>
    </submittedName>
</protein>
<evidence type="ECO:0000313" key="1">
    <source>
        <dbReference type="Ensembl" id="ENSCSRP00000015026.1"/>
    </source>
</evidence>
<organism evidence="1 2">
    <name type="scientific">Chelydra serpentina</name>
    <name type="common">Snapping turtle</name>
    <name type="synonym">Testudo serpentina</name>
    <dbReference type="NCBI Taxonomy" id="8475"/>
    <lineage>
        <taxon>Eukaryota</taxon>
        <taxon>Metazoa</taxon>
        <taxon>Chordata</taxon>
        <taxon>Craniata</taxon>
        <taxon>Vertebrata</taxon>
        <taxon>Euteleostomi</taxon>
        <taxon>Archelosauria</taxon>
        <taxon>Testudinata</taxon>
        <taxon>Testudines</taxon>
        <taxon>Cryptodira</taxon>
        <taxon>Durocryptodira</taxon>
        <taxon>Americhelydia</taxon>
        <taxon>Chelydroidea</taxon>
        <taxon>Chelydridae</taxon>
        <taxon>Chelydra</taxon>
    </lineage>
</organism>
<proteinExistence type="predicted"/>
<dbReference type="Gene3D" id="3.40.50.720">
    <property type="entry name" value="NAD(P)-binding Rossmann-like Domain"/>
    <property type="match status" value="1"/>
</dbReference>
<dbReference type="SUPFAM" id="SSF51735">
    <property type="entry name" value="NAD(P)-binding Rossmann-fold domains"/>
    <property type="match status" value="1"/>
</dbReference>
<keyword evidence="2" id="KW-1185">Reference proteome</keyword>
<accession>A0A8C3SLP4</accession>
<name>A0A8C3SLP4_CHESE</name>
<reference evidence="1" key="1">
    <citation type="submission" date="2025-08" db="UniProtKB">
        <authorList>
            <consortium name="Ensembl"/>
        </authorList>
    </citation>
    <scope>IDENTIFICATION</scope>
</reference>
<reference evidence="1" key="2">
    <citation type="submission" date="2025-09" db="UniProtKB">
        <authorList>
            <consortium name="Ensembl"/>
        </authorList>
    </citation>
    <scope>IDENTIFICATION</scope>
</reference>
<evidence type="ECO:0000313" key="2">
    <source>
        <dbReference type="Proteomes" id="UP000694403"/>
    </source>
</evidence>
<sequence length="82" mass="8205">MVGGGGLGSPPNVAGEIVLITGAGSGIGRLLALKFARLGVTLSSCHSFHINPVLCTLPIFTHQFVASICSAPSASAKTGRNT</sequence>
<dbReference type="AlphaFoldDB" id="A0A8C3SLP4"/>
<dbReference type="InterPro" id="IPR036291">
    <property type="entry name" value="NAD(P)-bd_dom_sf"/>
</dbReference>
<dbReference type="Ensembl" id="ENSCSRT00000015666.1">
    <property type="protein sequence ID" value="ENSCSRP00000015026.1"/>
    <property type="gene ID" value="ENSCSRG00000011480.1"/>
</dbReference>